<accession>A0ABW0WHF5</accession>
<dbReference type="RefSeq" id="WP_344352372.1">
    <property type="nucleotide sequence ID" value="NZ_BAAASM010000060.1"/>
</dbReference>
<keyword evidence="3" id="KW-1185">Reference proteome</keyword>
<name>A0ABW0WHF5_STRNO</name>
<evidence type="ECO:0000256" key="1">
    <source>
        <dbReference type="SAM" id="MobiDB-lite"/>
    </source>
</evidence>
<comment type="caution">
    <text evidence="2">The sequence shown here is derived from an EMBL/GenBank/DDBJ whole genome shotgun (WGS) entry which is preliminary data.</text>
</comment>
<reference evidence="3" key="1">
    <citation type="journal article" date="2019" name="Int. J. Syst. Evol. Microbiol.">
        <title>The Global Catalogue of Microorganisms (GCM) 10K type strain sequencing project: providing services to taxonomists for standard genome sequencing and annotation.</title>
        <authorList>
            <consortium name="The Broad Institute Genomics Platform"/>
            <consortium name="The Broad Institute Genome Sequencing Center for Infectious Disease"/>
            <person name="Wu L."/>
            <person name="Ma J."/>
        </authorList>
    </citation>
    <scope>NUCLEOTIDE SEQUENCE [LARGE SCALE GENOMIC DNA]</scope>
    <source>
        <strain evidence="3">KCTC 5701</strain>
    </source>
</reference>
<protein>
    <submittedName>
        <fullName evidence="2">Uncharacterized protein</fullName>
    </submittedName>
</protein>
<dbReference type="EMBL" id="JBHSOE010000032">
    <property type="protein sequence ID" value="MFC5657673.1"/>
    <property type="molecule type" value="Genomic_DNA"/>
</dbReference>
<feature type="compositionally biased region" description="Basic and acidic residues" evidence="1">
    <location>
        <begin position="184"/>
        <end position="197"/>
    </location>
</feature>
<dbReference type="Proteomes" id="UP001596065">
    <property type="component" value="Unassembled WGS sequence"/>
</dbReference>
<feature type="compositionally biased region" description="Low complexity" evidence="1">
    <location>
        <begin position="170"/>
        <end position="180"/>
    </location>
</feature>
<proteinExistence type="predicted"/>
<evidence type="ECO:0000313" key="3">
    <source>
        <dbReference type="Proteomes" id="UP001596065"/>
    </source>
</evidence>
<evidence type="ECO:0000313" key="2">
    <source>
        <dbReference type="EMBL" id="MFC5657673.1"/>
    </source>
</evidence>
<feature type="region of interest" description="Disordered" evidence="1">
    <location>
        <begin position="165"/>
        <end position="197"/>
    </location>
</feature>
<gene>
    <name evidence="2" type="ORF">ACFP3J_19545</name>
</gene>
<sequence length="197" mass="20999">MTDPIITGHGPVGVHYHQFLVTDPGGPVAGEETDASQTGLVGITAGDATIHTGIHTGDVDVTVTAHGHEPAPDAGEWEEIAEISLHSPTGTLQVTPFMTGLDDDLPSLAATGPGTYRLRVHARGRDQAVDLAPDTITEHYLLQCWPAPPTPAQLLRATDDYGSQLRAEQPTPTRVTTHTPRGQHRQEHDILRRSLGG</sequence>
<organism evidence="2 3">
    <name type="scientific">Streptomyces nogalater</name>
    <dbReference type="NCBI Taxonomy" id="38314"/>
    <lineage>
        <taxon>Bacteria</taxon>
        <taxon>Bacillati</taxon>
        <taxon>Actinomycetota</taxon>
        <taxon>Actinomycetes</taxon>
        <taxon>Kitasatosporales</taxon>
        <taxon>Streptomycetaceae</taxon>
        <taxon>Streptomyces</taxon>
    </lineage>
</organism>